<dbReference type="InterPro" id="IPR026992">
    <property type="entry name" value="DIOX_N"/>
</dbReference>
<evidence type="ECO:0000256" key="3">
    <source>
        <dbReference type="ARBA" id="ARBA00022896"/>
    </source>
</evidence>
<dbReference type="Pfam" id="PF14226">
    <property type="entry name" value="DIOX_N"/>
    <property type="match status" value="1"/>
</dbReference>
<dbReference type="GO" id="GO:0009805">
    <property type="term" value="P:coumarin biosynthetic process"/>
    <property type="evidence" value="ECO:0007669"/>
    <property type="project" value="UniProtKB-ARBA"/>
</dbReference>
<dbReference type="EMBL" id="CACSLK010000984">
    <property type="protein sequence ID" value="CAA0806662.1"/>
    <property type="molecule type" value="Genomic_DNA"/>
</dbReference>
<dbReference type="PANTHER" id="PTHR10209:SF859">
    <property type="entry name" value="OS03G0690500 PROTEIN"/>
    <property type="match status" value="1"/>
</dbReference>
<dbReference type="OrthoDB" id="288590at2759"/>
<dbReference type="GO" id="GO:0046872">
    <property type="term" value="F:metal ion binding"/>
    <property type="evidence" value="ECO:0007669"/>
    <property type="project" value="UniProtKB-KW"/>
</dbReference>
<keyword evidence="3" id="KW-0847">Vitamin C</keyword>
<dbReference type="PROSITE" id="PS51471">
    <property type="entry name" value="FE2OG_OXY"/>
    <property type="match status" value="1"/>
</dbReference>
<evidence type="ECO:0000256" key="2">
    <source>
        <dbReference type="ARBA" id="ARBA00022723"/>
    </source>
</evidence>
<keyword evidence="2 6" id="KW-0479">Metal-binding</keyword>
<dbReference type="GO" id="GO:0016706">
    <property type="term" value="F:2-oxoglutarate-dependent dioxygenase activity"/>
    <property type="evidence" value="ECO:0007669"/>
    <property type="project" value="UniProtKB-ARBA"/>
</dbReference>
<keyword evidence="4 6" id="KW-0560">Oxidoreductase</keyword>
<dbReference type="InterPro" id="IPR005123">
    <property type="entry name" value="Oxoglu/Fe-dep_dioxygenase_dom"/>
</dbReference>
<proteinExistence type="inferred from homology"/>
<name>A0A9N7MJP1_STRHE</name>
<dbReference type="PANTHER" id="PTHR10209">
    <property type="entry name" value="OXIDOREDUCTASE, 2OG-FE II OXYGENASE FAMILY PROTEIN"/>
    <property type="match status" value="1"/>
</dbReference>
<comment type="similarity">
    <text evidence="1 6">Belongs to the iron/ascorbate-dependent oxidoreductase family.</text>
</comment>
<reference evidence="8" key="1">
    <citation type="submission" date="2019-12" db="EMBL/GenBank/DDBJ databases">
        <authorList>
            <person name="Scholes J."/>
        </authorList>
    </citation>
    <scope>NUCLEOTIDE SEQUENCE</scope>
</reference>
<sequence length="361" mass="40678">MEISNSSDRADELKAFDDTKAGVKGLVDAGVEEIPRIFILPQANTNTNEKIDTKNRPDFVVPVIDLGAAEENRTCIVNKIRQSSEKFGFFQVINHGIPVSVLEEMIGGVRRFNEQALEVKKEYYTRDVTRKFVFNSNFDLYSAPAANWRDTFFSFMAPNPPHPHELPDCCRDIQIEYSRHVMSLGRRLFGLLSEALGLEHSRLEEMECAKGLTFIGHYYPACPQPELTLGASKHTDDGFLTVLLQDHIGGLQIFVENKWIDVPPVPGSLVINIGDMLQLITNDKFKSVEHRVLANREGPRVSVACFFSTSLMPSSRLYGPIQELISEDNPAKYRETTVQEYVSYSYAKGLDGTSPLLHFKI</sequence>
<dbReference type="Proteomes" id="UP001153555">
    <property type="component" value="Unassembled WGS sequence"/>
</dbReference>
<feature type="domain" description="Fe2OG dioxygenase" evidence="7">
    <location>
        <begin position="210"/>
        <end position="310"/>
    </location>
</feature>
<accession>A0A9N7MJP1</accession>
<dbReference type="SUPFAM" id="SSF51197">
    <property type="entry name" value="Clavaminate synthase-like"/>
    <property type="match status" value="1"/>
</dbReference>
<evidence type="ECO:0000256" key="6">
    <source>
        <dbReference type="RuleBase" id="RU003682"/>
    </source>
</evidence>
<keyword evidence="9" id="KW-1185">Reference proteome</keyword>
<evidence type="ECO:0000259" key="7">
    <source>
        <dbReference type="PROSITE" id="PS51471"/>
    </source>
</evidence>
<dbReference type="InterPro" id="IPR044861">
    <property type="entry name" value="IPNS-like_FE2OG_OXY"/>
</dbReference>
<dbReference type="Gene3D" id="2.60.120.330">
    <property type="entry name" value="B-lactam Antibiotic, Isopenicillin N Synthase, Chain"/>
    <property type="match status" value="1"/>
</dbReference>
<evidence type="ECO:0000313" key="8">
    <source>
        <dbReference type="EMBL" id="CAA0806662.1"/>
    </source>
</evidence>
<organism evidence="8 9">
    <name type="scientific">Striga hermonthica</name>
    <name type="common">Purple witchweed</name>
    <name type="synonym">Buchnera hermonthica</name>
    <dbReference type="NCBI Taxonomy" id="68872"/>
    <lineage>
        <taxon>Eukaryota</taxon>
        <taxon>Viridiplantae</taxon>
        <taxon>Streptophyta</taxon>
        <taxon>Embryophyta</taxon>
        <taxon>Tracheophyta</taxon>
        <taxon>Spermatophyta</taxon>
        <taxon>Magnoliopsida</taxon>
        <taxon>eudicotyledons</taxon>
        <taxon>Gunneridae</taxon>
        <taxon>Pentapetalae</taxon>
        <taxon>asterids</taxon>
        <taxon>lamiids</taxon>
        <taxon>Lamiales</taxon>
        <taxon>Orobanchaceae</taxon>
        <taxon>Buchnereae</taxon>
        <taxon>Striga</taxon>
    </lineage>
</organism>
<evidence type="ECO:0000313" key="9">
    <source>
        <dbReference type="Proteomes" id="UP001153555"/>
    </source>
</evidence>
<dbReference type="AlphaFoldDB" id="A0A9N7MJP1"/>
<dbReference type="Pfam" id="PF03171">
    <property type="entry name" value="2OG-FeII_Oxy"/>
    <property type="match status" value="1"/>
</dbReference>
<evidence type="ECO:0000256" key="5">
    <source>
        <dbReference type="ARBA" id="ARBA00023004"/>
    </source>
</evidence>
<dbReference type="InterPro" id="IPR027443">
    <property type="entry name" value="IPNS-like_sf"/>
</dbReference>
<evidence type="ECO:0000256" key="4">
    <source>
        <dbReference type="ARBA" id="ARBA00023002"/>
    </source>
</evidence>
<protein>
    <submittedName>
        <fullName evidence="8">1-aminocyclopropane-1-carboxylate oxidase homolog 1</fullName>
    </submittedName>
</protein>
<dbReference type="GO" id="GO:0002238">
    <property type="term" value="P:response to molecule of fungal origin"/>
    <property type="evidence" value="ECO:0007669"/>
    <property type="project" value="UniProtKB-ARBA"/>
</dbReference>
<evidence type="ECO:0000256" key="1">
    <source>
        <dbReference type="ARBA" id="ARBA00008056"/>
    </source>
</evidence>
<comment type="caution">
    <text evidence="8">The sequence shown here is derived from an EMBL/GenBank/DDBJ whole genome shotgun (WGS) entry which is preliminary data.</text>
</comment>
<gene>
    <name evidence="8" type="ORF">SHERM_09546</name>
</gene>
<keyword evidence="5 6" id="KW-0408">Iron</keyword>
<dbReference type="FunFam" id="2.60.120.330:FF:000005">
    <property type="entry name" value="1-aminocyclopropane-1-carboxylate oxidase homolog 1"/>
    <property type="match status" value="1"/>
</dbReference>
<dbReference type="GO" id="GO:0031418">
    <property type="term" value="F:L-ascorbic acid binding"/>
    <property type="evidence" value="ECO:0007669"/>
    <property type="project" value="UniProtKB-KW"/>
</dbReference>